<dbReference type="PANTHER" id="PTHR32060:SF30">
    <property type="entry name" value="CARBOXY-TERMINAL PROCESSING PROTEASE CTPA"/>
    <property type="match status" value="1"/>
</dbReference>
<name>A0A2W6MTV1_9HELI</name>
<dbReference type="EMBL" id="NBIU01000019">
    <property type="protein sequence ID" value="PZT47877.1"/>
    <property type="molecule type" value="Genomic_DNA"/>
</dbReference>
<keyword evidence="9" id="KW-1185">Reference proteome</keyword>
<dbReference type="PANTHER" id="PTHR32060">
    <property type="entry name" value="TAIL-SPECIFIC PROTEASE"/>
    <property type="match status" value="1"/>
</dbReference>
<comment type="caution">
    <text evidence="8">The sequence shown here is derived from an EMBL/GenBank/DDBJ whole genome shotgun (WGS) entry which is preliminary data.</text>
</comment>
<dbReference type="GO" id="GO:0007165">
    <property type="term" value="P:signal transduction"/>
    <property type="evidence" value="ECO:0007669"/>
    <property type="project" value="TreeGrafter"/>
</dbReference>
<dbReference type="InterPro" id="IPR004447">
    <property type="entry name" value="Peptidase_S41A"/>
</dbReference>
<proteinExistence type="inferred from homology"/>
<evidence type="ECO:0000313" key="8">
    <source>
        <dbReference type="EMBL" id="PZT47877.1"/>
    </source>
</evidence>
<dbReference type="Gene3D" id="3.90.226.10">
    <property type="entry name" value="2-enoyl-CoA Hydratase, Chain A, domain 1"/>
    <property type="match status" value="1"/>
</dbReference>
<evidence type="ECO:0000256" key="2">
    <source>
        <dbReference type="ARBA" id="ARBA00022670"/>
    </source>
</evidence>
<dbReference type="GO" id="GO:0006508">
    <property type="term" value="P:proteolysis"/>
    <property type="evidence" value="ECO:0007669"/>
    <property type="project" value="UniProtKB-KW"/>
</dbReference>
<dbReference type="FunFam" id="2.30.42.10:FF:000063">
    <property type="entry name" value="Peptidase, S41 family"/>
    <property type="match status" value="1"/>
</dbReference>
<dbReference type="PROSITE" id="PS50106">
    <property type="entry name" value="PDZ"/>
    <property type="match status" value="1"/>
</dbReference>
<dbReference type="Pfam" id="PF17820">
    <property type="entry name" value="PDZ_6"/>
    <property type="match status" value="1"/>
</dbReference>
<protein>
    <submittedName>
        <fullName evidence="8">Peptidase S41</fullName>
    </submittedName>
</protein>
<dbReference type="InterPro" id="IPR036034">
    <property type="entry name" value="PDZ_sf"/>
</dbReference>
<gene>
    <name evidence="8" type="ORF">B6S12_06860</name>
</gene>
<evidence type="ECO:0000259" key="7">
    <source>
        <dbReference type="PROSITE" id="PS50106"/>
    </source>
</evidence>
<evidence type="ECO:0000256" key="5">
    <source>
        <dbReference type="RuleBase" id="RU004404"/>
    </source>
</evidence>
<evidence type="ECO:0000256" key="6">
    <source>
        <dbReference type="SAM" id="SignalP"/>
    </source>
</evidence>
<feature type="signal peptide" evidence="6">
    <location>
        <begin position="1"/>
        <end position="25"/>
    </location>
</feature>
<dbReference type="Gene3D" id="3.30.750.44">
    <property type="match status" value="1"/>
</dbReference>
<dbReference type="GO" id="GO:0008236">
    <property type="term" value="F:serine-type peptidase activity"/>
    <property type="evidence" value="ECO:0007669"/>
    <property type="project" value="UniProtKB-KW"/>
</dbReference>
<dbReference type="Pfam" id="PF03572">
    <property type="entry name" value="Peptidase_S41"/>
    <property type="match status" value="1"/>
</dbReference>
<evidence type="ECO:0000256" key="3">
    <source>
        <dbReference type="ARBA" id="ARBA00022801"/>
    </source>
</evidence>
<accession>A0A2W6MTV1</accession>
<keyword evidence="2 5" id="KW-0645">Protease</keyword>
<dbReference type="SUPFAM" id="SSF52096">
    <property type="entry name" value="ClpP/crotonase"/>
    <property type="match status" value="1"/>
</dbReference>
<dbReference type="OrthoDB" id="9812068at2"/>
<dbReference type="Proteomes" id="UP000249746">
    <property type="component" value="Unassembled WGS sequence"/>
</dbReference>
<dbReference type="InterPro" id="IPR041489">
    <property type="entry name" value="PDZ_6"/>
</dbReference>
<reference evidence="8 9" key="1">
    <citation type="submission" date="2017-03" db="EMBL/GenBank/DDBJ databases">
        <title>Genomic and clinical evidence uncovers the enterohepatic species Helicobacter valdiviensis as a potential human intestinal pathogen.</title>
        <authorList>
            <person name="Fresia P."/>
            <person name="Jara R."/>
            <person name="Sierra R."/>
            <person name="Ferres I."/>
            <person name="Greif G."/>
            <person name="Iraola G."/>
            <person name="Collado L."/>
        </authorList>
    </citation>
    <scope>NUCLEOTIDE SEQUENCE [LARGE SCALE GENOMIC DNA]</scope>
    <source>
        <strain evidence="8 9">WBE14</strain>
    </source>
</reference>
<dbReference type="RefSeq" id="WP_111230067.1">
    <property type="nucleotide sequence ID" value="NZ_NBIU01000019.1"/>
</dbReference>
<dbReference type="SMART" id="SM00245">
    <property type="entry name" value="TSPc"/>
    <property type="match status" value="1"/>
</dbReference>
<dbReference type="GO" id="GO:0004175">
    <property type="term" value="F:endopeptidase activity"/>
    <property type="evidence" value="ECO:0007669"/>
    <property type="project" value="TreeGrafter"/>
</dbReference>
<feature type="domain" description="PDZ" evidence="7">
    <location>
        <begin position="87"/>
        <end position="153"/>
    </location>
</feature>
<dbReference type="InterPro" id="IPR005151">
    <property type="entry name" value="Tail-specific_protease"/>
</dbReference>
<evidence type="ECO:0000256" key="1">
    <source>
        <dbReference type="ARBA" id="ARBA00009179"/>
    </source>
</evidence>
<organism evidence="8 9">
    <name type="scientific">Helicobacter valdiviensis</name>
    <dbReference type="NCBI Taxonomy" id="1458358"/>
    <lineage>
        <taxon>Bacteria</taxon>
        <taxon>Pseudomonadati</taxon>
        <taxon>Campylobacterota</taxon>
        <taxon>Epsilonproteobacteria</taxon>
        <taxon>Campylobacterales</taxon>
        <taxon>Helicobacteraceae</taxon>
        <taxon>Helicobacter</taxon>
    </lineage>
</organism>
<sequence>MKQIRAYFGGWFLVLLLALSMQAYAEAKNAENSRLDAYNKLRKVIGTIENYYVDELTLDEIVDKAIDGLLTNLDAHSAYLDEKKFEELKIQTNGEFGGIGITIALKDGGITIVAPIEGSPGDKAGLKSGDIILKINDESTLSMSLDDAVNKMRGKPKTKVQLTIVRKNTPKPLVFDIVRDNIKVESVYVKGIEGTDYAYVRVTSFDKNVSKRVLEELKKIKNLKGIVLDLRNNPGGLLNQAVGLSDIFLKEGIIVSQKGRVEDENVVYKANAKTPYADVPLAVLINNGSASASEIVAGALQDNKRAVLVGETTFGKGSVQVVLPTEKKEAIRLTIARYYLPSGRTIQAVGVTPDIEVQPGVVPNEDNLLTLKESDLKKHLAGELEKITKDKPKKAEVNTNQITKAQIMNDIQLKSAIDVVKTLSLINSKGTNNAN</sequence>
<dbReference type="SMART" id="SM00228">
    <property type="entry name" value="PDZ"/>
    <property type="match status" value="1"/>
</dbReference>
<keyword evidence="4 5" id="KW-0720">Serine protease</keyword>
<dbReference type="CDD" id="cd07560">
    <property type="entry name" value="Peptidase_S41_CPP"/>
    <property type="match status" value="1"/>
</dbReference>
<comment type="similarity">
    <text evidence="1 5">Belongs to the peptidase S41A family.</text>
</comment>
<dbReference type="Gene3D" id="2.30.42.10">
    <property type="match status" value="1"/>
</dbReference>
<dbReference type="SUPFAM" id="SSF50156">
    <property type="entry name" value="PDZ domain-like"/>
    <property type="match status" value="1"/>
</dbReference>
<feature type="chain" id="PRO_5015909795" evidence="6">
    <location>
        <begin position="26"/>
        <end position="435"/>
    </location>
</feature>
<dbReference type="CDD" id="cd06782">
    <property type="entry name" value="cpPDZ_CPP-like"/>
    <property type="match status" value="1"/>
</dbReference>
<dbReference type="GO" id="GO:0030288">
    <property type="term" value="C:outer membrane-bounded periplasmic space"/>
    <property type="evidence" value="ECO:0007669"/>
    <property type="project" value="TreeGrafter"/>
</dbReference>
<dbReference type="FunFam" id="3.90.226.10:FF:000029">
    <property type="entry name" value="Peptidase, S41 family"/>
    <property type="match status" value="1"/>
</dbReference>
<evidence type="ECO:0000313" key="9">
    <source>
        <dbReference type="Proteomes" id="UP000249746"/>
    </source>
</evidence>
<dbReference type="InterPro" id="IPR001478">
    <property type="entry name" value="PDZ"/>
</dbReference>
<dbReference type="NCBIfam" id="TIGR00225">
    <property type="entry name" value="prc"/>
    <property type="match status" value="1"/>
</dbReference>
<dbReference type="AlphaFoldDB" id="A0A2W6MTV1"/>
<keyword evidence="3 5" id="KW-0378">Hydrolase</keyword>
<keyword evidence="6" id="KW-0732">Signal</keyword>
<evidence type="ECO:0000256" key="4">
    <source>
        <dbReference type="ARBA" id="ARBA00022825"/>
    </source>
</evidence>
<dbReference type="InterPro" id="IPR029045">
    <property type="entry name" value="ClpP/crotonase-like_dom_sf"/>
</dbReference>